<dbReference type="AlphaFoldDB" id="A0A4C1Z7Q3"/>
<sequence>MPSYTFYAHAGEATGGKLGYPTGSTRRLREEMYRPCACFIACTTECAMISRHRILSSVRSLDHFHHHRLDLRFKHNFLQRTTNFWNDLPSAVFPMYTTRRSSRKEPVLS</sequence>
<evidence type="ECO:0000313" key="2">
    <source>
        <dbReference type="Proteomes" id="UP000299102"/>
    </source>
</evidence>
<comment type="caution">
    <text evidence="1">The sequence shown here is derived from an EMBL/GenBank/DDBJ whole genome shotgun (WGS) entry which is preliminary data.</text>
</comment>
<proteinExistence type="predicted"/>
<keyword evidence="2" id="KW-1185">Reference proteome</keyword>
<name>A0A4C1Z7Q3_EUMVA</name>
<accession>A0A4C1Z7Q3</accession>
<protein>
    <submittedName>
        <fullName evidence="1">Uncharacterized protein</fullName>
    </submittedName>
</protein>
<gene>
    <name evidence="1" type="ORF">EVAR_56514_1</name>
</gene>
<organism evidence="1 2">
    <name type="scientific">Eumeta variegata</name>
    <name type="common">Bagworm moth</name>
    <name type="synonym">Eumeta japonica</name>
    <dbReference type="NCBI Taxonomy" id="151549"/>
    <lineage>
        <taxon>Eukaryota</taxon>
        <taxon>Metazoa</taxon>
        <taxon>Ecdysozoa</taxon>
        <taxon>Arthropoda</taxon>
        <taxon>Hexapoda</taxon>
        <taxon>Insecta</taxon>
        <taxon>Pterygota</taxon>
        <taxon>Neoptera</taxon>
        <taxon>Endopterygota</taxon>
        <taxon>Lepidoptera</taxon>
        <taxon>Glossata</taxon>
        <taxon>Ditrysia</taxon>
        <taxon>Tineoidea</taxon>
        <taxon>Psychidae</taxon>
        <taxon>Oiketicinae</taxon>
        <taxon>Eumeta</taxon>
    </lineage>
</organism>
<dbReference type="EMBL" id="BGZK01001648">
    <property type="protein sequence ID" value="GBP83908.1"/>
    <property type="molecule type" value="Genomic_DNA"/>
</dbReference>
<dbReference type="Proteomes" id="UP000299102">
    <property type="component" value="Unassembled WGS sequence"/>
</dbReference>
<reference evidence="1 2" key="1">
    <citation type="journal article" date="2019" name="Commun. Biol.">
        <title>The bagworm genome reveals a unique fibroin gene that provides high tensile strength.</title>
        <authorList>
            <person name="Kono N."/>
            <person name="Nakamura H."/>
            <person name="Ohtoshi R."/>
            <person name="Tomita M."/>
            <person name="Numata K."/>
            <person name="Arakawa K."/>
        </authorList>
    </citation>
    <scope>NUCLEOTIDE SEQUENCE [LARGE SCALE GENOMIC DNA]</scope>
</reference>
<evidence type="ECO:0000313" key="1">
    <source>
        <dbReference type="EMBL" id="GBP83908.1"/>
    </source>
</evidence>